<evidence type="ECO:0000259" key="18">
    <source>
        <dbReference type="Pfam" id="PF16187"/>
    </source>
</evidence>
<dbReference type="InterPro" id="IPR011765">
    <property type="entry name" value="Pept_M16_N"/>
</dbReference>
<dbReference type="GO" id="GO:0046872">
    <property type="term" value="F:metal ion binding"/>
    <property type="evidence" value="ECO:0007669"/>
    <property type="project" value="UniProtKB-KW"/>
</dbReference>
<dbReference type="GO" id="GO:0006508">
    <property type="term" value="P:proteolysis"/>
    <property type="evidence" value="ECO:0007669"/>
    <property type="project" value="UniProtKB-KW"/>
</dbReference>
<reference evidence="21" key="1">
    <citation type="submission" date="2016-10" db="EMBL/GenBank/DDBJ databases">
        <authorList>
            <person name="Varghese N."/>
            <person name="Submissions S."/>
        </authorList>
    </citation>
    <scope>NUCLEOTIDE SEQUENCE [LARGE SCALE GENOMIC DNA]</scope>
    <source>
        <strain evidence="21">DSM 18887</strain>
    </source>
</reference>
<evidence type="ECO:0000256" key="1">
    <source>
        <dbReference type="ARBA" id="ARBA00001947"/>
    </source>
</evidence>
<feature type="chain" id="PRO_5011749484" description="Protease 3" evidence="15">
    <location>
        <begin position="28"/>
        <end position="947"/>
    </location>
</feature>
<dbReference type="FunFam" id="3.30.830.10:FF:000012">
    <property type="entry name" value="Protease 3"/>
    <property type="match status" value="1"/>
</dbReference>
<feature type="domain" description="Coenzyme PQQ synthesis protein F-like C-terminal lobe" evidence="19">
    <location>
        <begin position="769"/>
        <end position="868"/>
    </location>
</feature>
<evidence type="ECO:0000256" key="14">
    <source>
        <dbReference type="RuleBase" id="RU004447"/>
    </source>
</evidence>
<organism evidence="20 21">
    <name type="scientific">Amphritea atlantica</name>
    <dbReference type="NCBI Taxonomy" id="355243"/>
    <lineage>
        <taxon>Bacteria</taxon>
        <taxon>Pseudomonadati</taxon>
        <taxon>Pseudomonadota</taxon>
        <taxon>Gammaproteobacteria</taxon>
        <taxon>Oceanospirillales</taxon>
        <taxon>Oceanospirillaceae</taxon>
        <taxon>Amphritea</taxon>
    </lineage>
</organism>
<dbReference type="STRING" id="355243.SAMN03080615_03538"/>
<sequence>MHPMLTKKTFCYTLFLLLFFTTKAVSAAVIKSPTDDRDYLAFTLPNQMKVLVISDPTTDKAAASVDVNVGSNANPENRLGLAHFLEHMLFLGTKKYPEADSYQQYISNNGGNHNAFTAFENTNYFFDIQADKLAPALDRFSRFFIEPLFTEKYVDRERHAVNSEYQSKLRDDGRRGFSAGKHVLNPAHSMSRFAVGSLETLSNDDGKLRDDLIAFYQRYYSANLMSLVVLGKEPVAQLKRLVEEKFSAVENRQAKPFISPVPLYRDLPEQQNIKTLQDLQQLTLTFPIQATRDYYREKPAQYIASMLGYEGKGSLLATLKNKGWANGLGAYRGNDLPDQSSIELSISLTDEGLKHSDQVIETTFAAIRLLQQKGVSEALYQEEQKISRIGFRFKEKSEPIHEVARLSHNLQLYPADSVISADYLMERFEPELINNILEQMTPDNLLVTLQAKTVETDQKDPWFQAGYSVKPISQERLQKWAHPATDPTLQVRQLNPFIADQFDIKPVAHPQQKPELILQQGGYSLWHKQDQIFRLPKADFFFSVISDQANRTAENAVMTALYTKLVSDQLNETLYDASLAGLDTRIYPHMRGLSVRISGYDDKQQQLLTQVVNALQQAQFTQSRFARIKENYAQELENSRRDKPFNQTIGEVYNLLLQSWNADKKLAALKSVTLEQLQSFIPQLLNRVEVRMLAHGNLTRTEALAMAQTVETALPAAQINANSHTLPVIMLPKDSELTQTLPLEHNDSAISVYFQGDNSETKTRAEYILLSEILSTPFYSSLRTEQQLGYVVFATALPMRKAPGLAFVIQSPNTNPVGLETQINTFIEHMTGTLKAMNKQQLDSFKSSVISRINQKENRMGELSERYWQEIDRGDTNFDSREKLVTAVRELSLDDLLRCYTQLPERRLTVRSFGEQHRDQVDKKALQQNCEPEIARLKVEGQFVPEA</sequence>
<dbReference type="FunFam" id="3.30.830.10:FF:000005">
    <property type="entry name" value="nardilysin isoform X1"/>
    <property type="match status" value="1"/>
</dbReference>
<evidence type="ECO:0000256" key="9">
    <source>
        <dbReference type="ARBA" id="ARBA00022833"/>
    </source>
</evidence>
<feature type="domain" description="Peptidase M16 C-terminal" evidence="17">
    <location>
        <begin position="209"/>
        <end position="385"/>
    </location>
</feature>
<dbReference type="InterPro" id="IPR001431">
    <property type="entry name" value="Pept_M16_Zn_BS"/>
</dbReference>
<evidence type="ECO:0000256" key="11">
    <source>
        <dbReference type="ARBA" id="ARBA00029597"/>
    </source>
</evidence>
<evidence type="ECO:0000256" key="2">
    <source>
        <dbReference type="ARBA" id="ARBA00002184"/>
    </source>
</evidence>
<dbReference type="InterPro" id="IPR050626">
    <property type="entry name" value="Peptidase_M16"/>
</dbReference>
<dbReference type="Proteomes" id="UP000198749">
    <property type="component" value="Unassembled WGS sequence"/>
</dbReference>
<dbReference type="EMBL" id="FOGB01000013">
    <property type="protein sequence ID" value="SEQ99289.1"/>
    <property type="molecule type" value="Genomic_DNA"/>
</dbReference>
<evidence type="ECO:0000256" key="5">
    <source>
        <dbReference type="ARBA" id="ARBA00017565"/>
    </source>
</evidence>
<evidence type="ECO:0000256" key="3">
    <source>
        <dbReference type="ARBA" id="ARBA00007261"/>
    </source>
</evidence>
<protein>
    <recommendedName>
        <fullName evidence="5">Protease 3</fullName>
        <ecNumber evidence="4">3.4.24.55</ecNumber>
    </recommendedName>
    <alternativeName>
        <fullName evidence="13">Pitrilysin</fullName>
    </alternativeName>
    <alternativeName>
        <fullName evidence="12">Protease III</fullName>
    </alternativeName>
    <alternativeName>
        <fullName evidence="11">Protease pi</fullName>
    </alternativeName>
</protein>
<keyword evidence="21" id="KW-1185">Reference proteome</keyword>
<keyword evidence="7" id="KW-0479">Metal-binding</keyword>
<dbReference type="GO" id="GO:0004222">
    <property type="term" value="F:metalloendopeptidase activity"/>
    <property type="evidence" value="ECO:0007669"/>
    <property type="project" value="UniProtKB-EC"/>
</dbReference>
<dbReference type="GO" id="GO:0005737">
    <property type="term" value="C:cytoplasm"/>
    <property type="evidence" value="ECO:0007669"/>
    <property type="project" value="UniProtKB-ARBA"/>
</dbReference>
<dbReference type="PANTHER" id="PTHR43690:SF18">
    <property type="entry name" value="INSULIN-DEGRADING ENZYME-RELATED"/>
    <property type="match status" value="1"/>
</dbReference>
<evidence type="ECO:0000259" key="19">
    <source>
        <dbReference type="Pfam" id="PF22456"/>
    </source>
</evidence>
<feature type="domain" description="Peptidase M16 N-terminal" evidence="16">
    <location>
        <begin position="49"/>
        <end position="186"/>
    </location>
</feature>
<dbReference type="Pfam" id="PF16187">
    <property type="entry name" value="Peptidase_M16_M"/>
    <property type="match status" value="1"/>
</dbReference>
<evidence type="ECO:0000256" key="15">
    <source>
        <dbReference type="SAM" id="SignalP"/>
    </source>
</evidence>
<evidence type="ECO:0000259" key="16">
    <source>
        <dbReference type="Pfam" id="PF00675"/>
    </source>
</evidence>
<proteinExistence type="inferred from homology"/>
<dbReference type="AlphaFoldDB" id="A0A1H9KJN6"/>
<feature type="domain" description="Peptidase M16 middle/third" evidence="18">
    <location>
        <begin position="391"/>
        <end position="668"/>
    </location>
</feature>
<keyword evidence="8" id="KW-0378">Hydrolase</keyword>
<dbReference type="Pfam" id="PF00675">
    <property type="entry name" value="Peptidase_M16"/>
    <property type="match status" value="1"/>
</dbReference>
<evidence type="ECO:0000313" key="21">
    <source>
        <dbReference type="Proteomes" id="UP000198749"/>
    </source>
</evidence>
<evidence type="ECO:0000256" key="4">
    <source>
        <dbReference type="ARBA" id="ARBA00012449"/>
    </source>
</evidence>
<evidence type="ECO:0000256" key="10">
    <source>
        <dbReference type="ARBA" id="ARBA00023049"/>
    </source>
</evidence>
<keyword evidence="10" id="KW-0482">Metalloprotease</keyword>
<dbReference type="EC" id="3.4.24.55" evidence="4"/>
<dbReference type="Pfam" id="PF05193">
    <property type="entry name" value="Peptidase_M16_C"/>
    <property type="match status" value="1"/>
</dbReference>
<gene>
    <name evidence="20" type="ORF">SAMN03080615_03538</name>
</gene>
<dbReference type="InterPro" id="IPR007863">
    <property type="entry name" value="Peptidase_M16_C"/>
</dbReference>
<evidence type="ECO:0000256" key="13">
    <source>
        <dbReference type="ARBA" id="ARBA00033450"/>
    </source>
</evidence>
<accession>A0A1H9KJN6</accession>
<keyword evidence="6" id="KW-0645">Protease</keyword>
<dbReference type="Pfam" id="PF22456">
    <property type="entry name" value="PqqF-like_C_4"/>
    <property type="match status" value="1"/>
</dbReference>
<dbReference type="InterPro" id="IPR011249">
    <property type="entry name" value="Metalloenz_LuxS/M16"/>
</dbReference>
<dbReference type="InterPro" id="IPR032632">
    <property type="entry name" value="Peptidase_M16_M"/>
</dbReference>
<evidence type="ECO:0000313" key="20">
    <source>
        <dbReference type="EMBL" id="SEQ99289.1"/>
    </source>
</evidence>
<dbReference type="PROSITE" id="PS00143">
    <property type="entry name" value="INSULINASE"/>
    <property type="match status" value="1"/>
</dbReference>
<evidence type="ECO:0000259" key="17">
    <source>
        <dbReference type="Pfam" id="PF05193"/>
    </source>
</evidence>
<keyword evidence="9" id="KW-0862">Zinc</keyword>
<comment type="cofactor">
    <cofactor evidence="1">
        <name>Zn(2+)</name>
        <dbReference type="ChEBI" id="CHEBI:29105"/>
    </cofactor>
</comment>
<evidence type="ECO:0000256" key="6">
    <source>
        <dbReference type="ARBA" id="ARBA00022670"/>
    </source>
</evidence>
<comment type="similarity">
    <text evidence="3 14">Belongs to the peptidase M16 family.</text>
</comment>
<evidence type="ECO:0000256" key="12">
    <source>
        <dbReference type="ARBA" id="ARBA00031184"/>
    </source>
</evidence>
<evidence type="ECO:0000256" key="7">
    <source>
        <dbReference type="ARBA" id="ARBA00022723"/>
    </source>
</evidence>
<feature type="signal peptide" evidence="15">
    <location>
        <begin position="1"/>
        <end position="27"/>
    </location>
</feature>
<dbReference type="PANTHER" id="PTHR43690">
    <property type="entry name" value="NARDILYSIN"/>
    <property type="match status" value="1"/>
</dbReference>
<dbReference type="RefSeq" id="WP_091360827.1">
    <property type="nucleotide sequence ID" value="NZ_FOGB01000013.1"/>
</dbReference>
<name>A0A1H9KJN6_9GAMM</name>
<keyword evidence="15" id="KW-0732">Signal</keyword>
<dbReference type="InterPro" id="IPR054734">
    <property type="entry name" value="PqqF-like_C_4"/>
</dbReference>
<dbReference type="Gene3D" id="3.30.830.10">
    <property type="entry name" value="Metalloenzyme, LuxS/M16 peptidase-like"/>
    <property type="match status" value="4"/>
</dbReference>
<dbReference type="OrthoDB" id="9811314at2"/>
<evidence type="ECO:0000256" key="8">
    <source>
        <dbReference type="ARBA" id="ARBA00022801"/>
    </source>
</evidence>
<comment type="function">
    <text evidence="2">Endopeptidase that degrades small peptides of less than 7 kDa, such as glucagon and insulin.</text>
</comment>
<dbReference type="SUPFAM" id="SSF63411">
    <property type="entry name" value="LuxS/MPP-like metallohydrolase"/>
    <property type="match status" value="4"/>
</dbReference>